<evidence type="ECO:0000256" key="1">
    <source>
        <dbReference type="SAM" id="MobiDB-lite"/>
    </source>
</evidence>
<proteinExistence type="predicted"/>
<dbReference type="OrthoDB" id="9810445at2"/>
<feature type="compositionally biased region" description="Basic residues" evidence="1">
    <location>
        <begin position="1"/>
        <end position="11"/>
    </location>
</feature>
<keyword evidence="3" id="KW-1185">Reference proteome</keyword>
<dbReference type="AlphaFoldDB" id="A0A0F4R049"/>
<dbReference type="EMBL" id="JXYA01000001">
    <property type="protein sequence ID" value="KJZ13348.1"/>
    <property type="molecule type" value="Genomic_DNA"/>
</dbReference>
<feature type="compositionally biased region" description="Polar residues" evidence="1">
    <location>
        <begin position="12"/>
        <end position="26"/>
    </location>
</feature>
<sequence>MKLKLNKKKMKTLSTDHSNLPANMTPQIAGGTDINSSYPSYRCGGGGGGNDTSLSADGVTHCVAYTCGRNGCGDIL</sequence>
<evidence type="ECO:0000313" key="2">
    <source>
        <dbReference type="EMBL" id="KJZ13348.1"/>
    </source>
</evidence>
<evidence type="ECO:0000313" key="3">
    <source>
        <dbReference type="Proteomes" id="UP000033452"/>
    </source>
</evidence>
<organism evidence="2 3">
    <name type="scientific">Pseudoalteromonas rubra</name>
    <dbReference type="NCBI Taxonomy" id="43658"/>
    <lineage>
        <taxon>Bacteria</taxon>
        <taxon>Pseudomonadati</taxon>
        <taxon>Pseudomonadota</taxon>
        <taxon>Gammaproteobacteria</taxon>
        <taxon>Alteromonadales</taxon>
        <taxon>Pseudoalteromonadaceae</taxon>
        <taxon>Pseudoalteromonas</taxon>
    </lineage>
</organism>
<dbReference type="RefSeq" id="WP_046002941.1">
    <property type="nucleotide sequence ID" value="NZ_JXYA01000001.1"/>
</dbReference>
<comment type="caution">
    <text evidence="2">The sequence shown here is derived from an EMBL/GenBank/DDBJ whole genome shotgun (WGS) entry which is preliminary data.</text>
</comment>
<protein>
    <submittedName>
        <fullName evidence="2">Uncharacterized protein</fullName>
    </submittedName>
</protein>
<dbReference type="Proteomes" id="UP000033452">
    <property type="component" value="Unassembled WGS sequence"/>
</dbReference>
<name>A0A0F4R049_9GAMM</name>
<gene>
    <name evidence="2" type="ORF">TW77_00135</name>
</gene>
<dbReference type="PATRIC" id="fig|43658.5.peg.24"/>
<accession>A0A0F4R049</accession>
<feature type="region of interest" description="Disordered" evidence="1">
    <location>
        <begin position="1"/>
        <end position="31"/>
    </location>
</feature>
<reference evidence="2 3" key="1">
    <citation type="journal article" date="2015" name="BMC Genomics">
        <title>Genome mining reveals unlocked bioactive potential of marine Gram-negative bacteria.</title>
        <authorList>
            <person name="Machado H."/>
            <person name="Sonnenschein E.C."/>
            <person name="Melchiorsen J."/>
            <person name="Gram L."/>
        </authorList>
    </citation>
    <scope>NUCLEOTIDE SEQUENCE [LARGE SCALE GENOMIC DNA]</scope>
    <source>
        <strain evidence="2 3">S2471</strain>
    </source>
</reference>